<dbReference type="SUPFAM" id="SSF52540">
    <property type="entry name" value="P-loop containing nucleoside triphosphate hydrolases"/>
    <property type="match status" value="1"/>
</dbReference>
<dbReference type="SUPFAM" id="SSF48024">
    <property type="entry name" value="N-terminal domain of DnaB helicase"/>
    <property type="match status" value="1"/>
</dbReference>
<keyword evidence="14" id="KW-1185">Reference proteome</keyword>
<dbReference type="Proteomes" id="UP000664771">
    <property type="component" value="Unassembled WGS sequence"/>
</dbReference>
<dbReference type="EC" id="5.6.2.3" evidence="10"/>
<dbReference type="Pfam" id="PF00772">
    <property type="entry name" value="DnaB"/>
    <property type="match status" value="1"/>
</dbReference>
<evidence type="ECO:0000256" key="3">
    <source>
        <dbReference type="ARBA" id="ARBA00022705"/>
    </source>
</evidence>
<dbReference type="InterPro" id="IPR007694">
    <property type="entry name" value="DNA_helicase_DnaB-like_C"/>
</dbReference>
<dbReference type="InterPro" id="IPR007693">
    <property type="entry name" value="DNA_helicase_DnaB-like_N"/>
</dbReference>
<proteinExistence type="inferred from homology"/>
<protein>
    <recommendedName>
        <fullName evidence="10">DNA 5'-3' helicase</fullName>
        <ecNumber evidence="10">5.6.2.3</ecNumber>
    </recommendedName>
</protein>
<gene>
    <name evidence="13" type="ORF">J2D73_17165</name>
</gene>
<dbReference type="PANTHER" id="PTHR30153:SF2">
    <property type="entry name" value="REPLICATIVE DNA HELICASE"/>
    <property type="match status" value="1"/>
</dbReference>
<keyword evidence="3" id="KW-0235">DNA replication</keyword>
<dbReference type="InterPro" id="IPR027417">
    <property type="entry name" value="P-loop_NTPase"/>
</dbReference>
<evidence type="ECO:0000256" key="1">
    <source>
        <dbReference type="ARBA" id="ARBA00008428"/>
    </source>
</evidence>
<comment type="similarity">
    <text evidence="1">Belongs to the helicase family. DnaB subfamily.</text>
</comment>
<evidence type="ECO:0000256" key="2">
    <source>
        <dbReference type="ARBA" id="ARBA00022515"/>
    </source>
</evidence>
<evidence type="ECO:0000313" key="14">
    <source>
        <dbReference type="Proteomes" id="UP000664771"/>
    </source>
</evidence>
<evidence type="ECO:0000256" key="11">
    <source>
        <dbReference type="ARBA" id="ARBA00048954"/>
    </source>
</evidence>
<dbReference type="Gene3D" id="1.10.860.10">
    <property type="entry name" value="DNAb Helicase, Chain A"/>
    <property type="match status" value="1"/>
</dbReference>
<dbReference type="EMBL" id="JAFVMF010000024">
    <property type="protein sequence ID" value="MBO1361518.1"/>
    <property type="molecule type" value="Genomic_DNA"/>
</dbReference>
<organism evidence="13 14">
    <name type="scientific">Acetobacter sacchari</name>
    <dbReference type="NCBI Taxonomy" id="2661687"/>
    <lineage>
        <taxon>Bacteria</taxon>
        <taxon>Pseudomonadati</taxon>
        <taxon>Pseudomonadota</taxon>
        <taxon>Alphaproteobacteria</taxon>
        <taxon>Acetobacterales</taxon>
        <taxon>Acetobacteraceae</taxon>
        <taxon>Acetobacter</taxon>
    </lineage>
</organism>
<reference evidence="13 14" key="1">
    <citation type="submission" date="2021-03" db="EMBL/GenBank/DDBJ databases">
        <title>The complete genome sequence of Acetobacter sacchari TBRC 11175.</title>
        <authorList>
            <person name="Charoenyingcharoen P."/>
            <person name="Yukphan P."/>
        </authorList>
    </citation>
    <scope>NUCLEOTIDE SEQUENCE [LARGE SCALE GENOMIC DNA]</scope>
    <source>
        <strain evidence="13 14">TBRC 11175</strain>
    </source>
</reference>
<dbReference type="Pfam" id="PF03796">
    <property type="entry name" value="DnaB_C"/>
    <property type="match status" value="1"/>
</dbReference>
<keyword evidence="7" id="KW-0067">ATP-binding</keyword>
<dbReference type="PANTHER" id="PTHR30153">
    <property type="entry name" value="REPLICATIVE DNA HELICASE DNAB"/>
    <property type="match status" value="1"/>
</dbReference>
<comment type="caution">
    <text evidence="13">The sequence shown here is derived from an EMBL/GenBank/DDBJ whole genome shotgun (WGS) entry which is preliminary data.</text>
</comment>
<keyword evidence="4" id="KW-0547">Nucleotide-binding</keyword>
<keyword evidence="6 13" id="KW-0347">Helicase</keyword>
<dbReference type="InterPro" id="IPR016136">
    <property type="entry name" value="DNA_helicase_N/primase_C"/>
</dbReference>
<name>A0ABS3M058_9PROT</name>
<keyword evidence="5" id="KW-0378">Hydrolase</keyword>
<evidence type="ECO:0000256" key="7">
    <source>
        <dbReference type="ARBA" id="ARBA00022840"/>
    </source>
</evidence>
<dbReference type="RefSeq" id="WP_207883328.1">
    <property type="nucleotide sequence ID" value="NZ_JAFVMF010000024.1"/>
</dbReference>
<dbReference type="PROSITE" id="PS51199">
    <property type="entry name" value="SF4_HELICASE"/>
    <property type="match status" value="1"/>
</dbReference>
<evidence type="ECO:0000256" key="10">
    <source>
        <dbReference type="ARBA" id="ARBA00044969"/>
    </source>
</evidence>
<sequence length="509" mass="55840">MSDEGLFTNAFRALPENVAAEQSLLGAILTNNKAFQLVDDICEPEHFAVPIHGRIFEVCRKLVHQNVEASPITVRPHIDGDVLLGRQSSGEVLGALLRAMVGIINARDYAAAVRDAWLRRRLFRACSETLDLCCRPGDASASDIVDGLESSLLALARGMAEEMPTVSLEASIEAARLNALEASARGTGLAGASWGYRALDRMTGGLLPTAIYVLGARPAMGKTSLGFGIATRSAAAGSSVLFWSGEMKAEQLGARAGAAWANLSTQSVFTGRRYDIPEDVETGEREPLSDWQWRDLEAGERAAAGLSLEIDSQPAITVARLRSRARRMARSRKGLDLIVVDYISLMSSGSERADMSPYERITLVSRQIKQLALELQIPIIVLAQLNRENERREDKRPQLADLRDSGAVEQDADVVLFLHREHYYLKKMADGGLARKEKEAAEDYANRCSAMAQRVSMSEGRADVIFAKNRQGPTGTCPLRFTDHTTWFRDAHEDELSPAWLRPDMMEAA</sequence>
<keyword evidence="9" id="KW-0413">Isomerase</keyword>
<evidence type="ECO:0000256" key="5">
    <source>
        <dbReference type="ARBA" id="ARBA00022801"/>
    </source>
</evidence>
<keyword evidence="2" id="KW-0639">Primosome</keyword>
<feature type="domain" description="SF4 helicase" evidence="12">
    <location>
        <begin position="185"/>
        <end position="495"/>
    </location>
</feature>
<evidence type="ECO:0000256" key="9">
    <source>
        <dbReference type="ARBA" id="ARBA00023235"/>
    </source>
</evidence>
<dbReference type="GO" id="GO:0004386">
    <property type="term" value="F:helicase activity"/>
    <property type="evidence" value="ECO:0007669"/>
    <property type="project" value="UniProtKB-KW"/>
</dbReference>
<evidence type="ECO:0000259" key="12">
    <source>
        <dbReference type="PROSITE" id="PS51199"/>
    </source>
</evidence>
<evidence type="ECO:0000256" key="8">
    <source>
        <dbReference type="ARBA" id="ARBA00023125"/>
    </source>
</evidence>
<keyword evidence="8" id="KW-0238">DNA-binding</keyword>
<dbReference type="InterPro" id="IPR036185">
    <property type="entry name" value="DNA_heli_DnaB-like_N_sf"/>
</dbReference>
<evidence type="ECO:0000256" key="6">
    <source>
        <dbReference type="ARBA" id="ARBA00022806"/>
    </source>
</evidence>
<evidence type="ECO:0000256" key="4">
    <source>
        <dbReference type="ARBA" id="ARBA00022741"/>
    </source>
</evidence>
<dbReference type="Gene3D" id="3.40.50.300">
    <property type="entry name" value="P-loop containing nucleotide triphosphate hydrolases"/>
    <property type="match status" value="1"/>
</dbReference>
<evidence type="ECO:0000313" key="13">
    <source>
        <dbReference type="EMBL" id="MBO1361518.1"/>
    </source>
</evidence>
<accession>A0ABS3M058</accession>
<comment type="catalytic activity">
    <reaction evidence="11">
        <text>ATP + H2O = ADP + phosphate + H(+)</text>
        <dbReference type="Rhea" id="RHEA:13065"/>
        <dbReference type="ChEBI" id="CHEBI:15377"/>
        <dbReference type="ChEBI" id="CHEBI:15378"/>
        <dbReference type="ChEBI" id="CHEBI:30616"/>
        <dbReference type="ChEBI" id="CHEBI:43474"/>
        <dbReference type="ChEBI" id="CHEBI:456216"/>
        <dbReference type="EC" id="5.6.2.3"/>
    </reaction>
</comment>